<keyword evidence="2" id="KW-0732">Signal</keyword>
<name>A0A080YYB1_PHYNI</name>
<dbReference type="Proteomes" id="UP000028582">
    <property type="component" value="Unassembled WGS sequence"/>
</dbReference>
<dbReference type="EMBL" id="ANJA01004118">
    <property type="protein sequence ID" value="ETO59372.1"/>
    <property type="molecule type" value="Genomic_DNA"/>
</dbReference>
<feature type="compositionally biased region" description="Basic residues" evidence="1">
    <location>
        <begin position="57"/>
        <end position="66"/>
    </location>
</feature>
<evidence type="ECO:0008006" key="5">
    <source>
        <dbReference type="Google" id="ProtNLM"/>
    </source>
</evidence>
<feature type="region of interest" description="Disordered" evidence="1">
    <location>
        <begin position="42"/>
        <end position="74"/>
    </location>
</feature>
<sequence length="74" mass="8306">MRFLQVIAIASLMGSVPAFGDTMACCEHENAGLGTLEQAYETTAAGPKQDKEFTPRILRHHHHHYHRSDDDNDD</sequence>
<accession>A0A080YYB1</accession>
<reference evidence="3 4" key="1">
    <citation type="submission" date="2013-11" db="EMBL/GenBank/DDBJ databases">
        <title>The Genome Sequence of Phytophthora parasitica P1976.</title>
        <authorList>
            <consortium name="The Broad Institute Genomics Platform"/>
            <person name="Russ C."/>
            <person name="Tyler B."/>
            <person name="Panabieres F."/>
            <person name="Shan W."/>
            <person name="Tripathy S."/>
            <person name="Grunwald N."/>
            <person name="Machado M."/>
            <person name="Johnson C.S."/>
            <person name="Walker B."/>
            <person name="Young S."/>
            <person name="Zeng Q."/>
            <person name="Gargeya S."/>
            <person name="Fitzgerald M."/>
            <person name="Haas B."/>
            <person name="Abouelleil A."/>
            <person name="Allen A.W."/>
            <person name="Alvarado L."/>
            <person name="Arachchi H.M."/>
            <person name="Berlin A.M."/>
            <person name="Chapman S.B."/>
            <person name="Gainer-Dewar J."/>
            <person name="Goldberg J."/>
            <person name="Griggs A."/>
            <person name="Gujja S."/>
            <person name="Hansen M."/>
            <person name="Howarth C."/>
            <person name="Imamovic A."/>
            <person name="Ireland A."/>
            <person name="Larimer J."/>
            <person name="McCowan C."/>
            <person name="Murphy C."/>
            <person name="Pearson M."/>
            <person name="Poon T.W."/>
            <person name="Priest M."/>
            <person name="Roberts A."/>
            <person name="Saif S."/>
            <person name="Shea T."/>
            <person name="Sisk P."/>
            <person name="Sykes S."/>
            <person name="Wortman J."/>
            <person name="Nusbaum C."/>
            <person name="Birren B."/>
        </authorList>
    </citation>
    <scope>NUCLEOTIDE SEQUENCE [LARGE SCALE GENOMIC DNA]</scope>
    <source>
        <strain evidence="3 4">P1976</strain>
    </source>
</reference>
<organism evidence="3 4">
    <name type="scientific">Phytophthora nicotianae P1976</name>
    <dbReference type="NCBI Taxonomy" id="1317066"/>
    <lineage>
        <taxon>Eukaryota</taxon>
        <taxon>Sar</taxon>
        <taxon>Stramenopiles</taxon>
        <taxon>Oomycota</taxon>
        <taxon>Peronosporomycetes</taxon>
        <taxon>Peronosporales</taxon>
        <taxon>Peronosporaceae</taxon>
        <taxon>Phytophthora</taxon>
    </lineage>
</organism>
<protein>
    <recommendedName>
        <fullName evidence="5">RxLR effector protein</fullName>
    </recommendedName>
</protein>
<evidence type="ECO:0000256" key="1">
    <source>
        <dbReference type="SAM" id="MobiDB-lite"/>
    </source>
</evidence>
<dbReference type="AlphaFoldDB" id="A0A080YYB1"/>
<feature type="chain" id="PRO_5001752559" description="RxLR effector protein" evidence="2">
    <location>
        <begin position="19"/>
        <end position="74"/>
    </location>
</feature>
<feature type="signal peptide" evidence="2">
    <location>
        <begin position="1"/>
        <end position="18"/>
    </location>
</feature>
<gene>
    <name evidence="3" type="ORF">F444_22279</name>
</gene>
<comment type="caution">
    <text evidence="3">The sequence shown here is derived from an EMBL/GenBank/DDBJ whole genome shotgun (WGS) entry which is preliminary data.</text>
</comment>
<evidence type="ECO:0000313" key="3">
    <source>
        <dbReference type="EMBL" id="ETO59372.1"/>
    </source>
</evidence>
<proteinExistence type="predicted"/>
<evidence type="ECO:0000256" key="2">
    <source>
        <dbReference type="SAM" id="SignalP"/>
    </source>
</evidence>
<evidence type="ECO:0000313" key="4">
    <source>
        <dbReference type="Proteomes" id="UP000028582"/>
    </source>
</evidence>